<evidence type="ECO:0000313" key="1">
    <source>
        <dbReference type="EMBL" id="CAH2233606.1"/>
    </source>
</evidence>
<comment type="caution">
    <text evidence="1">The sequence shown here is derived from an EMBL/GenBank/DDBJ whole genome shotgun (WGS) entry which is preliminary data.</text>
</comment>
<protein>
    <submittedName>
        <fullName evidence="1">Jg1563 protein</fullName>
    </submittedName>
</protein>
<dbReference type="Proteomes" id="UP000838756">
    <property type="component" value="Unassembled WGS sequence"/>
</dbReference>
<accession>A0A8S4REF2</accession>
<organism evidence="1 2">
    <name type="scientific">Pararge aegeria aegeria</name>
    <dbReference type="NCBI Taxonomy" id="348720"/>
    <lineage>
        <taxon>Eukaryota</taxon>
        <taxon>Metazoa</taxon>
        <taxon>Ecdysozoa</taxon>
        <taxon>Arthropoda</taxon>
        <taxon>Hexapoda</taxon>
        <taxon>Insecta</taxon>
        <taxon>Pterygota</taxon>
        <taxon>Neoptera</taxon>
        <taxon>Endopterygota</taxon>
        <taxon>Lepidoptera</taxon>
        <taxon>Glossata</taxon>
        <taxon>Ditrysia</taxon>
        <taxon>Papilionoidea</taxon>
        <taxon>Nymphalidae</taxon>
        <taxon>Satyrinae</taxon>
        <taxon>Satyrini</taxon>
        <taxon>Parargina</taxon>
        <taxon>Pararge</taxon>
    </lineage>
</organism>
<evidence type="ECO:0000313" key="2">
    <source>
        <dbReference type="Proteomes" id="UP000838756"/>
    </source>
</evidence>
<proteinExistence type="predicted"/>
<reference evidence="1" key="1">
    <citation type="submission" date="2022-03" db="EMBL/GenBank/DDBJ databases">
        <authorList>
            <person name="Lindestad O."/>
        </authorList>
    </citation>
    <scope>NUCLEOTIDE SEQUENCE</scope>
</reference>
<gene>
    <name evidence="1" type="primary">jg1563</name>
    <name evidence="1" type="ORF">PAEG_LOCUS11557</name>
</gene>
<dbReference type="EMBL" id="CAKXAJ010024985">
    <property type="protein sequence ID" value="CAH2233606.1"/>
    <property type="molecule type" value="Genomic_DNA"/>
</dbReference>
<sequence>MKRKRLSRFSVANLSNCPGCVLAAEPSLPARGDSALTNTTIVYVKGPAVAVATKPQDSYNKKSAQHTALESAACCQRILHAALSQLATCSWNRKALLVEVGRSSLGVERAADGCGLRTLDTTNRRHGARLRHPQQGGGSEWVADNSLITLNSRAIVPGGSAHSAALAPDVFLNSEADENAFERVALRRGYDVTLDRIPQCGGAVWRALERASLTQIHLLHIAYEAVKQYPGAT</sequence>
<dbReference type="AlphaFoldDB" id="A0A8S4REF2"/>
<keyword evidence="2" id="KW-1185">Reference proteome</keyword>
<name>A0A8S4REF2_9NEOP</name>